<evidence type="ECO:0000259" key="11">
    <source>
        <dbReference type="PROSITE" id="PS51020"/>
    </source>
</evidence>
<keyword evidence="4" id="KW-0677">Repeat</keyword>
<dbReference type="PROSITE" id="PS51019">
    <property type="entry name" value="REELIN"/>
    <property type="match status" value="1"/>
</dbReference>
<dbReference type="Pfam" id="PF00014">
    <property type="entry name" value="Kunitz_BPTI"/>
    <property type="match status" value="1"/>
</dbReference>
<evidence type="ECO:0000256" key="2">
    <source>
        <dbReference type="ARBA" id="ARBA00019594"/>
    </source>
</evidence>
<evidence type="ECO:0000256" key="4">
    <source>
        <dbReference type="ARBA" id="ARBA00022737"/>
    </source>
</evidence>
<feature type="domain" description="BPTI/Kunitz inhibitor" evidence="9">
    <location>
        <begin position="604"/>
        <end position="659"/>
    </location>
</feature>
<feature type="signal peptide" evidence="8">
    <location>
        <begin position="1"/>
        <end position="27"/>
    </location>
</feature>
<dbReference type="InterPro" id="IPR020901">
    <property type="entry name" value="Prtase_inh_Kunz-CS"/>
</dbReference>
<dbReference type="PROSITE" id="PS00280">
    <property type="entry name" value="BPTI_KUNITZ_1"/>
    <property type="match status" value="1"/>
</dbReference>
<feature type="domain" description="Reelin" evidence="10">
    <location>
        <begin position="15"/>
        <end position="191"/>
    </location>
</feature>
<protein>
    <recommendedName>
        <fullName evidence="2">Spondin-1</fullName>
    </recommendedName>
    <alternativeName>
        <fullName evidence="6">F-spondin</fullName>
    </alternativeName>
</protein>
<dbReference type="InterPro" id="IPR038678">
    <property type="entry name" value="Spondin_N_sf"/>
</dbReference>
<proteinExistence type="predicted"/>
<dbReference type="PROSITE" id="PS50279">
    <property type="entry name" value="BPTI_KUNITZ_2"/>
    <property type="match status" value="1"/>
</dbReference>
<evidence type="ECO:0000259" key="10">
    <source>
        <dbReference type="PROSITE" id="PS51019"/>
    </source>
</evidence>
<dbReference type="InterPro" id="IPR009465">
    <property type="entry name" value="Spondin_N"/>
</dbReference>
<comment type="subcellular location">
    <subcellularLocation>
        <location evidence="1">Secreted</location>
        <location evidence="1">Extracellular space</location>
        <location evidence="1">Extracellular matrix</location>
    </subcellularLocation>
</comment>
<dbReference type="Gene3D" id="2.60.40.4060">
    <property type="entry name" value="Reeler domain"/>
    <property type="match status" value="1"/>
</dbReference>
<dbReference type="AlphaFoldDB" id="A0A7R8VDD1"/>
<dbReference type="NCBIfam" id="NF038123">
    <property type="entry name" value="NF038123_dom"/>
    <property type="match status" value="1"/>
</dbReference>
<dbReference type="GO" id="GO:0007155">
    <property type="term" value="P:cell adhesion"/>
    <property type="evidence" value="ECO:0007669"/>
    <property type="project" value="UniProtKB-KW"/>
</dbReference>
<name>A0A7R8VDD1_TIMDO</name>
<dbReference type="CDD" id="cd00109">
    <property type="entry name" value="Kunitz-type"/>
    <property type="match status" value="1"/>
</dbReference>
<dbReference type="CDD" id="cd08544">
    <property type="entry name" value="Reeler"/>
    <property type="match status" value="1"/>
</dbReference>
<evidence type="ECO:0000256" key="3">
    <source>
        <dbReference type="ARBA" id="ARBA00022530"/>
    </source>
</evidence>
<keyword evidence="8" id="KW-0732">Signal</keyword>
<dbReference type="InterPro" id="IPR042307">
    <property type="entry name" value="Reeler_sf"/>
</dbReference>
<evidence type="ECO:0000256" key="6">
    <source>
        <dbReference type="ARBA" id="ARBA00030964"/>
    </source>
</evidence>
<dbReference type="SUPFAM" id="SSF82895">
    <property type="entry name" value="TSP-1 type 1 repeat"/>
    <property type="match status" value="4"/>
</dbReference>
<dbReference type="Pfam" id="PF06468">
    <property type="entry name" value="Spond_N"/>
    <property type="match status" value="2"/>
</dbReference>
<accession>A0A7R8VDD1</accession>
<gene>
    <name evidence="12" type="ORF">TDIB3V08_LOCUS1202</name>
</gene>
<dbReference type="Pfam" id="PF02014">
    <property type="entry name" value="Reeler"/>
    <property type="match status" value="1"/>
</dbReference>
<dbReference type="EMBL" id="OA564567">
    <property type="protein sequence ID" value="CAD7194788.1"/>
    <property type="molecule type" value="Genomic_DNA"/>
</dbReference>
<evidence type="ECO:0000256" key="8">
    <source>
        <dbReference type="SAM" id="SignalP"/>
    </source>
</evidence>
<dbReference type="PROSITE" id="PS50092">
    <property type="entry name" value="TSP1"/>
    <property type="match status" value="4"/>
</dbReference>
<feature type="domain" description="Spondin" evidence="11">
    <location>
        <begin position="188"/>
        <end position="386"/>
    </location>
</feature>
<evidence type="ECO:0000256" key="5">
    <source>
        <dbReference type="ARBA" id="ARBA00022889"/>
    </source>
</evidence>
<organism evidence="12">
    <name type="scientific">Timema douglasi</name>
    <name type="common">Walking stick</name>
    <dbReference type="NCBI Taxonomy" id="61478"/>
    <lineage>
        <taxon>Eukaryota</taxon>
        <taxon>Metazoa</taxon>
        <taxon>Ecdysozoa</taxon>
        <taxon>Arthropoda</taxon>
        <taxon>Hexapoda</taxon>
        <taxon>Insecta</taxon>
        <taxon>Pterygota</taxon>
        <taxon>Neoptera</taxon>
        <taxon>Polyneoptera</taxon>
        <taxon>Phasmatodea</taxon>
        <taxon>Timematodea</taxon>
        <taxon>Timematoidea</taxon>
        <taxon>Timematidae</taxon>
        <taxon>Timema</taxon>
    </lineage>
</organism>
<dbReference type="GO" id="GO:0004867">
    <property type="term" value="F:serine-type endopeptidase inhibitor activity"/>
    <property type="evidence" value="ECO:0007669"/>
    <property type="project" value="InterPro"/>
</dbReference>
<dbReference type="Gene3D" id="2.60.40.2130">
    <property type="entry name" value="F-spondin domain"/>
    <property type="match status" value="1"/>
</dbReference>
<feature type="chain" id="PRO_5030741710" description="Spondin-1" evidence="8">
    <location>
        <begin position="28"/>
        <end position="747"/>
    </location>
</feature>
<dbReference type="SUPFAM" id="SSF57362">
    <property type="entry name" value="BPTI-like"/>
    <property type="match status" value="1"/>
</dbReference>
<dbReference type="InterPro" id="IPR051418">
    <property type="entry name" value="Spondin/Thrombospondin_T1"/>
</dbReference>
<dbReference type="GO" id="GO:0031012">
    <property type="term" value="C:extracellular matrix"/>
    <property type="evidence" value="ECO:0007669"/>
    <property type="project" value="TreeGrafter"/>
</dbReference>
<evidence type="ECO:0000256" key="1">
    <source>
        <dbReference type="ARBA" id="ARBA00004498"/>
    </source>
</evidence>
<dbReference type="SMART" id="SM00131">
    <property type="entry name" value="KU"/>
    <property type="match status" value="1"/>
</dbReference>
<dbReference type="InterPro" id="IPR036383">
    <property type="entry name" value="TSP1_rpt_sf"/>
</dbReference>
<dbReference type="SMART" id="SM00209">
    <property type="entry name" value="TSP1"/>
    <property type="match status" value="4"/>
</dbReference>
<dbReference type="InterPro" id="IPR036880">
    <property type="entry name" value="Kunitz_BPTI_sf"/>
</dbReference>
<dbReference type="Gene3D" id="4.10.410.10">
    <property type="entry name" value="Pancreatic trypsin inhibitor Kunitz domain"/>
    <property type="match status" value="1"/>
</dbReference>
<dbReference type="Gene3D" id="2.20.100.10">
    <property type="entry name" value="Thrombospondin type-1 (TSP1) repeat"/>
    <property type="match status" value="4"/>
</dbReference>
<reference evidence="12" key="1">
    <citation type="submission" date="2020-11" db="EMBL/GenBank/DDBJ databases">
        <authorList>
            <person name="Tran Van P."/>
        </authorList>
    </citation>
    <scope>NUCLEOTIDE SEQUENCE</scope>
</reference>
<dbReference type="PRINTS" id="PR00759">
    <property type="entry name" value="BASICPTASE"/>
</dbReference>
<evidence type="ECO:0000259" key="9">
    <source>
        <dbReference type="PROSITE" id="PS50279"/>
    </source>
</evidence>
<keyword evidence="3" id="KW-0272">Extracellular matrix</keyword>
<dbReference type="InterPro" id="IPR002861">
    <property type="entry name" value="Reeler_dom"/>
</dbReference>
<dbReference type="InterPro" id="IPR000884">
    <property type="entry name" value="TSP1_rpt"/>
</dbReference>
<keyword evidence="3" id="KW-0964">Secreted</keyword>
<dbReference type="Pfam" id="PF00090">
    <property type="entry name" value="TSP_1"/>
    <property type="match status" value="4"/>
</dbReference>
<evidence type="ECO:0000256" key="7">
    <source>
        <dbReference type="SAM" id="MobiDB-lite"/>
    </source>
</evidence>
<dbReference type="PROSITE" id="PS51020">
    <property type="entry name" value="SPONDIN"/>
    <property type="match status" value="1"/>
</dbReference>
<dbReference type="PANTHER" id="PTHR11311">
    <property type="entry name" value="SPONDIN"/>
    <property type="match status" value="1"/>
</dbReference>
<sequence length="747" mass="83496">MLLRSNLQMMSLASLLVTGLLVRTTLAVSCLREPGPDHAISLKSPGDNGFKILVSGEPDKYVPGSVYTLSLVGARTHGHLQQFTRFMLGVEPSDPRVEASPQRVGSFQLFGDSLTTFNELCINTISEADDLPKTEIQVMWISPPKGSGCVVFRAMVLENKESWFADDGALSRELCELETVRNEKDEAAQSECCACDEAKYQLIFEGIWSNITHPRDFPFSLWLTHFSDVIGGSHERNFSFWGEGQYASDGLRQVAEWGSVRGMEAELRAKSKHLRTLIKAAGLWYPKVNTNTSSNFRVDRRRHLLSVVSMLESNSYPFKRNPLKISYKCLTKNSPNSPTIPQEKIYRITTMYPEDPRAPLYDPTGTPMKPLARLYLKRESIVPKSCDDQNIERLLAETIEVAENTEDTSRPECAVTEYSEWSACSVSCGKGLRMRQRSYLMPQKAEMLGCNRQLISKEMCVASLPECPGEFGEGEPVLEDNEGVCSTTPWSQLSECSVSCGVGVAMRTRRFLDRMGRKKCPHVSLLEKEKCMMPPCTGPVEPEELPDPMCPVTPWNDWSTCSASCGKGVKFRSRLLLVPAELQEKCSNRVEVIQQRPCVNQPECTFDMATAKQEIGPCRGYFQRWFYNAQKGMCVPFGYGGCRGNSNNFLTEKECQDTCAIFSPSAAAVSQTQTQVSGGDVNELSDPEPSTDPPVNCLVSDWSVWTDCSVTCGVGIKERFRMIKVRIVLTSLRADRFYEIHSNDNIS</sequence>
<dbReference type="PANTHER" id="PTHR11311:SF23">
    <property type="entry name" value="SPONDIN-1"/>
    <property type="match status" value="1"/>
</dbReference>
<evidence type="ECO:0000313" key="12">
    <source>
        <dbReference type="EMBL" id="CAD7194788.1"/>
    </source>
</evidence>
<keyword evidence="5" id="KW-0130">Cell adhesion</keyword>
<dbReference type="InterPro" id="IPR002223">
    <property type="entry name" value="Kunitz_BPTI"/>
</dbReference>
<feature type="region of interest" description="Disordered" evidence="7">
    <location>
        <begin position="673"/>
        <end position="692"/>
    </location>
</feature>